<accession>A0A2Z6IC77</accession>
<proteinExistence type="inferred from homology"/>
<evidence type="ECO:0000313" key="12">
    <source>
        <dbReference type="Proteomes" id="UP000271003"/>
    </source>
</evidence>
<dbReference type="Pfam" id="PF09976">
    <property type="entry name" value="TPR_21"/>
    <property type="match status" value="1"/>
</dbReference>
<dbReference type="InterPro" id="IPR026039">
    <property type="entry name" value="YfgM"/>
</dbReference>
<evidence type="ECO:0000256" key="8">
    <source>
        <dbReference type="ARBA" id="ARBA00024235"/>
    </source>
</evidence>
<evidence type="ECO:0000256" key="3">
    <source>
        <dbReference type="ARBA" id="ARBA00022692"/>
    </source>
</evidence>
<dbReference type="OrthoDB" id="8521102at2"/>
<keyword evidence="5 9" id="KW-0472">Membrane</keyword>
<keyword evidence="6" id="KW-0143">Chaperone</keyword>
<dbReference type="PANTHER" id="PTHR38035:SF1">
    <property type="entry name" value="ANCILLARY SECYEG TRANSLOCON SUBUNIT"/>
    <property type="match status" value="1"/>
</dbReference>
<keyword evidence="4 9" id="KW-1133">Transmembrane helix</keyword>
<dbReference type="InterPro" id="IPR011990">
    <property type="entry name" value="TPR-like_helical_dom_sf"/>
</dbReference>
<dbReference type="InterPro" id="IPR018704">
    <property type="entry name" value="SecYEG/CpoB_TPR"/>
</dbReference>
<comment type="similarity">
    <text evidence="7">Belongs to the YfgM family.</text>
</comment>
<evidence type="ECO:0000259" key="10">
    <source>
        <dbReference type="Pfam" id="PF09976"/>
    </source>
</evidence>
<comment type="subcellular location">
    <subcellularLocation>
        <location evidence="1">Cell membrane</location>
        <topology evidence="1">Single-pass type II membrane protein</topology>
    </subcellularLocation>
</comment>
<protein>
    <recommendedName>
        <fullName evidence="8">Ancillary SecYEG translocon subunit</fullName>
    </recommendedName>
</protein>
<dbReference type="AlphaFoldDB" id="A0A2Z6IC77"/>
<evidence type="ECO:0000256" key="5">
    <source>
        <dbReference type="ARBA" id="ARBA00023136"/>
    </source>
</evidence>
<dbReference type="PIRSF" id="PIRSF006170">
    <property type="entry name" value="YfgM"/>
    <property type="match status" value="1"/>
</dbReference>
<keyword evidence="2" id="KW-1003">Cell membrane</keyword>
<evidence type="ECO:0000256" key="6">
    <source>
        <dbReference type="ARBA" id="ARBA00023186"/>
    </source>
</evidence>
<feature type="transmembrane region" description="Helical" evidence="9">
    <location>
        <begin position="20"/>
        <end position="39"/>
    </location>
</feature>
<evidence type="ECO:0000256" key="1">
    <source>
        <dbReference type="ARBA" id="ARBA00004401"/>
    </source>
</evidence>
<evidence type="ECO:0000313" key="11">
    <source>
        <dbReference type="EMBL" id="BBF24063.1"/>
    </source>
</evidence>
<evidence type="ECO:0000256" key="9">
    <source>
        <dbReference type="SAM" id="Phobius"/>
    </source>
</evidence>
<organism evidence="11 12">
    <name type="scientific">Sutterella megalosphaeroides</name>
    <dbReference type="NCBI Taxonomy" id="2494234"/>
    <lineage>
        <taxon>Bacteria</taxon>
        <taxon>Pseudomonadati</taxon>
        <taxon>Pseudomonadota</taxon>
        <taxon>Betaproteobacteria</taxon>
        <taxon>Burkholderiales</taxon>
        <taxon>Sutterellaceae</taxon>
        <taxon>Sutterella</taxon>
    </lineage>
</organism>
<dbReference type="KEGG" id="sutt:SUTMEG_19540"/>
<dbReference type="GO" id="GO:0005886">
    <property type="term" value="C:plasma membrane"/>
    <property type="evidence" value="ECO:0007669"/>
    <property type="project" value="UniProtKB-SubCell"/>
</dbReference>
<keyword evidence="12" id="KW-1185">Reference proteome</keyword>
<dbReference type="EMBL" id="AP018786">
    <property type="protein sequence ID" value="BBF24063.1"/>
    <property type="molecule type" value="Genomic_DNA"/>
</dbReference>
<dbReference type="SUPFAM" id="SSF48452">
    <property type="entry name" value="TPR-like"/>
    <property type="match status" value="1"/>
</dbReference>
<evidence type="ECO:0000256" key="7">
    <source>
        <dbReference type="ARBA" id="ARBA00024197"/>
    </source>
</evidence>
<sequence length="213" mass="23281">MAYDLEEQESIDQMKAWWDTWGTPVTAAVCVVCLGFAGWNGWQWYKRNQTASAAGAYVQLQHAVANNDAKNVASLSSGLISSYGSTIYAPLAAFVASQAALGSGDFAAAEEKLKWVIEKSNHPEYETIARVRLAGVYYDEGKLDDALALLDAAKPEPRQKSIVLDRQGDIWRAKGDVAKARAAWEELMKVADKNDPIVRVVQYKLGALPTVEG</sequence>
<reference evidence="11 12" key="1">
    <citation type="journal article" date="2018" name="Int. J. Syst. Evol. Microbiol.">
        <title>Mesosutterella multiformis gen. nov., sp. nov., a member of the family Sutterellaceae and Sutterella megalosphaeroides sp. nov., isolated from human faeces.</title>
        <authorList>
            <person name="Sakamoto M."/>
            <person name="Ikeyama N."/>
            <person name="Kunihiro T."/>
            <person name="Iino T."/>
            <person name="Yuki M."/>
            <person name="Ohkuma M."/>
        </authorList>
    </citation>
    <scope>NUCLEOTIDE SEQUENCE [LARGE SCALE GENOMIC DNA]</scope>
    <source>
        <strain evidence="11 12">6FBBBH3</strain>
    </source>
</reference>
<feature type="domain" description="Ancillary SecYEG translocon subunit/Cell division coordinator CpoB TPR" evidence="10">
    <location>
        <begin position="15"/>
        <end position="208"/>
    </location>
</feature>
<name>A0A2Z6IC77_9BURK</name>
<gene>
    <name evidence="11" type="ORF">SUTMEG_19540</name>
</gene>
<dbReference type="Proteomes" id="UP000271003">
    <property type="component" value="Chromosome"/>
</dbReference>
<evidence type="ECO:0000256" key="4">
    <source>
        <dbReference type="ARBA" id="ARBA00022989"/>
    </source>
</evidence>
<evidence type="ECO:0000256" key="2">
    <source>
        <dbReference type="ARBA" id="ARBA00022475"/>
    </source>
</evidence>
<dbReference type="RefSeq" id="WP_120177612.1">
    <property type="nucleotide sequence ID" value="NZ_AP018786.1"/>
</dbReference>
<dbReference type="Gene3D" id="1.25.40.10">
    <property type="entry name" value="Tetratricopeptide repeat domain"/>
    <property type="match status" value="1"/>
</dbReference>
<dbReference type="GO" id="GO:0044877">
    <property type="term" value="F:protein-containing complex binding"/>
    <property type="evidence" value="ECO:0007669"/>
    <property type="project" value="InterPro"/>
</dbReference>
<dbReference type="PANTHER" id="PTHR38035">
    <property type="entry name" value="UPF0070 PROTEIN YFGM"/>
    <property type="match status" value="1"/>
</dbReference>
<keyword evidence="3 9" id="KW-0812">Transmembrane</keyword>